<dbReference type="Gene3D" id="1.20.120.20">
    <property type="entry name" value="Apolipoprotein"/>
    <property type="match status" value="1"/>
</dbReference>
<feature type="transmembrane region" description="Helical" evidence="1">
    <location>
        <begin position="112"/>
        <end position="134"/>
    </location>
</feature>
<dbReference type="AlphaFoldDB" id="A0A1W6Z9E6"/>
<dbReference type="EMBL" id="CP021111">
    <property type="protein sequence ID" value="ARP93855.1"/>
    <property type="molecule type" value="Genomic_DNA"/>
</dbReference>
<accession>A0A1W6Z9E6</accession>
<name>A0A1W6Z9E6_9BORD</name>
<gene>
    <name evidence="3" type="ORF">CAL15_05315</name>
</gene>
<evidence type="ECO:0000256" key="1">
    <source>
        <dbReference type="SAM" id="Phobius"/>
    </source>
</evidence>
<keyword evidence="1" id="KW-0472">Membrane</keyword>
<dbReference type="Proteomes" id="UP000194161">
    <property type="component" value="Chromosome"/>
</dbReference>
<evidence type="ECO:0000313" key="3">
    <source>
        <dbReference type="EMBL" id="ARP93855.1"/>
    </source>
</evidence>
<keyword evidence="1" id="KW-0812">Transmembrane</keyword>
<protein>
    <recommendedName>
        <fullName evidence="2">DUF802 domain-containing protein</fullName>
    </recommendedName>
</protein>
<organism evidence="3 4">
    <name type="scientific">Bordetella genomosp. 13</name>
    <dbReference type="NCBI Taxonomy" id="463040"/>
    <lineage>
        <taxon>Bacteria</taxon>
        <taxon>Pseudomonadati</taxon>
        <taxon>Pseudomonadota</taxon>
        <taxon>Betaproteobacteria</taxon>
        <taxon>Burkholderiales</taxon>
        <taxon>Alcaligenaceae</taxon>
        <taxon>Bordetella</taxon>
    </lineage>
</organism>
<dbReference type="InterPro" id="IPR008520">
    <property type="entry name" value="DUF802"/>
</dbReference>
<feature type="transmembrane region" description="Helical" evidence="1">
    <location>
        <begin position="31"/>
        <end position="50"/>
    </location>
</feature>
<reference evidence="3 4" key="1">
    <citation type="submission" date="2017-05" db="EMBL/GenBank/DDBJ databases">
        <title>Complete and WGS of Bordetella genogroups.</title>
        <authorList>
            <person name="Spilker T."/>
            <person name="LiPuma J."/>
        </authorList>
    </citation>
    <scope>NUCLEOTIDE SEQUENCE [LARGE SCALE GENOMIC DNA]</scope>
    <source>
        <strain evidence="3 4">AU7206</strain>
    </source>
</reference>
<dbReference type="OrthoDB" id="6053769at2"/>
<dbReference type="RefSeq" id="WP_086077628.1">
    <property type="nucleotide sequence ID" value="NZ_CP021111.1"/>
</dbReference>
<evidence type="ECO:0000259" key="2">
    <source>
        <dbReference type="Pfam" id="PF05650"/>
    </source>
</evidence>
<keyword evidence="4" id="KW-1185">Reference proteome</keyword>
<feature type="domain" description="DUF802" evidence="2">
    <location>
        <begin position="525"/>
        <end position="574"/>
    </location>
</feature>
<dbReference type="Pfam" id="PF05650">
    <property type="entry name" value="DUF802"/>
    <property type="match status" value="1"/>
</dbReference>
<proteinExistence type="predicted"/>
<dbReference type="KEGG" id="bgm:CAL15_05315"/>
<dbReference type="STRING" id="463040.CAL15_05315"/>
<feature type="transmembrane region" description="Helical" evidence="1">
    <location>
        <begin position="154"/>
        <end position="184"/>
    </location>
</feature>
<evidence type="ECO:0000313" key="4">
    <source>
        <dbReference type="Proteomes" id="UP000194161"/>
    </source>
</evidence>
<sequence length="844" mass="89410">MTRYLAPFAIFLAGLAAVCWIAAGYVGTNPLALSVTLLIALVYVAGALELSHYRRATRTLELAASESAEPGAAASSSGLDGWLARLHPSLRNPVRLRVEGVRVGLPSPSLTPYLVGLLVLLGMLGTFLGMVATLRGTGAALESATDLQAMRASLAAPVQGLGFAFGTSVAGVAASAMLGLLAALCRRERIRASQALDARIATGLRAYSPAHQREQVLALLQRQAGAMPTMIELLQRQAEAMPTVVGLLQRQAETMPAMVDLLQRQTAAMPQMVDLLQRQTEAMPQMVGLMQRQTDAVPAMIERLQALAADMGQQNRSLQEGIAAGQENAQARADAAHERLVQAVERSLQDNTASGERLVQTMDRALQQNTAAGGQLIQAMDKALQENVAAGHQLVQTMDRALQEHAAAGARLAQSMDQALQDNTAAGGRLAQALEQSLQENVAAGQRLAATMDQTLQAHAQAGARLAQAMEQAMQDNAAAAARAAGEAIAPAVERTLAGLAREAVTLQETVGQAAQRQVEGFGMRLDGAAALMADKWNDALARHQQAGDALAGGLRAALDGFSGSFEERMASLLREVNQSHAALQSTLAEQDQQRLQAWHDKLGAIANDLRQDWETAGQRAEQQHQSLGESLAQTARELAEQTQAHARDTVAEVTRLVEAAAQAPKAAAEAIDELRRSLTLATARDNEMLEERNRLLETLDALLGNLTQAGNEQRAAVDALVARAGEMLERTSSQVAGQVETESGRLSDAAAQVTGSAIEIASLGDAFGAAVQLFGQASEQLAERLQRIETALDKSMARSDEQLAYYVAQAREVVDLSVLSQKQIIEDLQQLAAGQADAGATPQ</sequence>
<keyword evidence="1" id="KW-1133">Transmembrane helix</keyword>